<comment type="caution">
    <text evidence="2">The sequence shown here is derived from an EMBL/GenBank/DDBJ whole genome shotgun (WGS) entry which is preliminary data.</text>
</comment>
<sequence length="182" mass="20004">MSGFGWDDDMQKVTADEDVWDDLVKRRPEFKKWRTKSFPSFNRMDALNSKSTATGAFARDGGAAGEDGEEEGDDEDEDGDGDGDDDENDTTPAARKRSRPSAVTAMADIASALRAMGSQDEGLGEALAELLERDSEHFEEDELASLGLALADKPRLASVYHSFAEKPELRHSFLRKVLASER</sequence>
<feature type="compositionally biased region" description="Acidic residues" evidence="1">
    <location>
        <begin position="66"/>
        <end position="89"/>
    </location>
</feature>
<feature type="region of interest" description="Disordered" evidence="1">
    <location>
        <begin position="43"/>
        <end position="102"/>
    </location>
</feature>
<reference evidence="2" key="2">
    <citation type="journal article" date="2019" name="IMA Fungus">
        <title>Genome sequencing and comparison of five Tilletia species to identify candidate genes for the detection of regulated species infecting wheat.</title>
        <authorList>
            <person name="Nguyen H.D.T."/>
            <person name="Sultana T."/>
            <person name="Kesanakurti P."/>
            <person name="Hambleton S."/>
        </authorList>
    </citation>
    <scope>NUCLEOTIDE SEQUENCE</scope>
    <source>
        <strain evidence="2">DAOMC 238032</strain>
    </source>
</reference>
<evidence type="ECO:0000313" key="3">
    <source>
        <dbReference type="Proteomes" id="UP000077671"/>
    </source>
</evidence>
<reference evidence="2" key="1">
    <citation type="submission" date="2016-04" db="EMBL/GenBank/DDBJ databases">
        <authorList>
            <person name="Nguyen H.D."/>
            <person name="Kesanakurti P."/>
            <person name="Cullis J."/>
            <person name="Levesque C.A."/>
            <person name="Hambleton S."/>
        </authorList>
    </citation>
    <scope>NUCLEOTIDE SEQUENCE</scope>
    <source>
        <strain evidence="2">DAOMC 238032</strain>
    </source>
</reference>
<gene>
    <name evidence="2" type="ORF">A4X03_0g8109</name>
</gene>
<dbReference type="EMBL" id="LWDD02002246">
    <property type="protein sequence ID" value="KAE8241671.1"/>
    <property type="molecule type" value="Genomic_DNA"/>
</dbReference>
<dbReference type="AlphaFoldDB" id="A0A8T8SK52"/>
<evidence type="ECO:0008006" key="4">
    <source>
        <dbReference type="Google" id="ProtNLM"/>
    </source>
</evidence>
<proteinExistence type="predicted"/>
<accession>A0A8T8SK52</accession>
<evidence type="ECO:0000313" key="2">
    <source>
        <dbReference type="EMBL" id="KAE8241671.1"/>
    </source>
</evidence>
<feature type="region of interest" description="Disordered" evidence="1">
    <location>
        <begin position="1"/>
        <end position="26"/>
    </location>
</feature>
<evidence type="ECO:0000256" key="1">
    <source>
        <dbReference type="SAM" id="MobiDB-lite"/>
    </source>
</evidence>
<dbReference type="PANTHER" id="PTHR46929:SF3">
    <property type="entry name" value="MYB_SANT-LIKE DOMAIN-CONTAINING PROTEIN"/>
    <property type="match status" value="1"/>
</dbReference>
<name>A0A8T8SK52_9BASI</name>
<protein>
    <recommendedName>
        <fullName evidence="4">Myb/SANT-like domain-containing protein</fullName>
    </recommendedName>
</protein>
<dbReference type="PANTHER" id="PTHR46929">
    <property type="entry name" value="EXPRESSED PROTEIN"/>
    <property type="match status" value="1"/>
</dbReference>
<dbReference type="Proteomes" id="UP000077671">
    <property type="component" value="Unassembled WGS sequence"/>
</dbReference>
<organism evidence="2 3">
    <name type="scientific">Tilletia caries</name>
    <name type="common">wheat bunt fungus</name>
    <dbReference type="NCBI Taxonomy" id="13290"/>
    <lineage>
        <taxon>Eukaryota</taxon>
        <taxon>Fungi</taxon>
        <taxon>Dikarya</taxon>
        <taxon>Basidiomycota</taxon>
        <taxon>Ustilaginomycotina</taxon>
        <taxon>Exobasidiomycetes</taxon>
        <taxon>Tilletiales</taxon>
        <taxon>Tilletiaceae</taxon>
        <taxon>Tilletia</taxon>
    </lineage>
</organism>